<dbReference type="Proteomes" id="UP000312032">
    <property type="component" value="Unassembled WGS sequence"/>
</dbReference>
<protein>
    <submittedName>
        <fullName evidence="1">DUF3052 domain-containing protein</fullName>
    </submittedName>
</protein>
<proteinExistence type="predicted"/>
<gene>
    <name evidence="1" type="ORF">FHE74_03760</name>
</gene>
<dbReference type="RefSeq" id="WP_139465174.1">
    <property type="nucleotide sequence ID" value="NZ_VDHJ01000004.1"/>
</dbReference>
<sequence>MVNAPVAGNDDSVKEWVSRLGIQPDMVVQELGWDDDCDAALSEAVEDVIGEELLDDDTDELCDVVLVWWRSSDGDLVDGLVDAVRNLDSNGRIWLLTPATGTEGGIAPGEINESAQLAGLTQTKSDRFGDFQGACLVPSGSAKK</sequence>
<evidence type="ECO:0000313" key="2">
    <source>
        <dbReference type="Proteomes" id="UP000312032"/>
    </source>
</evidence>
<name>A0A5C4U5U0_9CORY</name>
<dbReference type="InterPro" id="IPR021412">
    <property type="entry name" value="DUF3052"/>
</dbReference>
<comment type="caution">
    <text evidence="1">The sequence shown here is derived from an EMBL/GenBank/DDBJ whole genome shotgun (WGS) entry which is preliminary data.</text>
</comment>
<dbReference type="Pfam" id="PF11253">
    <property type="entry name" value="DUF3052"/>
    <property type="match status" value="1"/>
</dbReference>
<keyword evidence="2" id="KW-1185">Reference proteome</keyword>
<accession>A0A5C4U5U0</accession>
<dbReference type="AlphaFoldDB" id="A0A5C4U5U0"/>
<dbReference type="OrthoDB" id="5185945at2"/>
<organism evidence="1 2">
    <name type="scientific">Corynebacterium tapiri</name>
    <dbReference type="NCBI Taxonomy" id="1448266"/>
    <lineage>
        <taxon>Bacteria</taxon>
        <taxon>Bacillati</taxon>
        <taxon>Actinomycetota</taxon>
        <taxon>Actinomycetes</taxon>
        <taxon>Mycobacteriales</taxon>
        <taxon>Corynebacteriaceae</taxon>
        <taxon>Corynebacterium</taxon>
    </lineage>
</organism>
<reference evidence="1 2" key="1">
    <citation type="submission" date="2019-06" db="EMBL/GenBank/DDBJ databases">
        <authorList>
            <person name="Li J."/>
        </authorList>
    </citation>
    <scope>NUCLEOTIDE SEQUENCE [LARGE SCALE GENOMIC DNA]</scope>
    <source>
        <strain evidence="1 2">LMG 28165</strain>
    </source>
</reference>
<evidence type="ECO:0000313" key="1">
    <source>
        <dbReference type="EMBL" id="TNL98746.1"/>
    </source>
</evidence>
<dbReference type="EMBL" id="VDHJ01000004">
    <property type="protein sequence ID" value="TNL98746.1"/>
    <property type="molecule type" value="Genomic_DNA"/>
</dbReference>